<feature type="compositionally biased region" description="Basic and acidic residues" evidence="1">
    <location>
        <begin position="619"/>
        <end position="647"/>
    </location>
</feature>
<feature type="compositionally biased region" description="Low complexity" evidence="1">
    <location>
        <begin position="653"/>
        <end position="665"/>
    </location>
</feature>
<dbReference type="Proteomes" id="UP001163850">
    <property type="component" value="Unassembled WGS sequence"/>
</dbReference>
<feature type="region of interest" description="Disordered" evidence="1">
    <location>
        <begin position="59"/>
        <end position="106"/>
    </location>
</feature>
<comment type="caution">
    <text evidence="2">The sequence shown here is derived from an EMBL/GenBank/DDBJ whole genome shotgun (WGS) entry which is preliminary data.</text>
</comment>
<organism evidence="2 3">
    <name type="scientific">Lentinula detonsa</name>
    <dbReference type="NCBI Taxonomy" id="2804962"/>
    <lineage>
        <taxon>Eukaryota</taxon>
        <taxon>Fungi</taxon>
        <taxon>Dikarya</taxon>
        <taxon>Basidiomycota</taxon>
        <taxon>Agaricomycotina</taxon>
        <taxon>Agaricomycetes</taxon>
        <taxon>Agaricomycetidae</taxon>
        <taxon>Agaricales</taxon>
        <taxon>Marasmiineae</taxon>
        <taxon>Omphalotaceae</taxon>
        <taxon>Lentinula</taxon>
    </lineage>
</organism>
<feature type="region of interest" description="Disordered" evidence="1">
    <location>
        <begin position="989"/>
        <end position="1058"/>
    </location>
</feature>
<feature type="compositionally biased region" description="Low complexity" evidence="1">
    <location>
        <begin position="745"/>
        <end position="760"/>
    </location>
</feature>
<feature type="region of interest" description="Disordered" evidence="1">
    <location>
        <begin position="538"/>
        <end position="684"/>
    </location>
</feature>
<feature type="compositionally biased region" description="Polar residues" evidence="1">
    <location>
        <begin position="1042"/>
        <end position="1051"/>
    </location>
</feature>
<feature type="region of interest" description="Disordered" evidence="1">
    <location>
        <begin position="398"/>
        <end position="421"/>
    </location>
</feature>
<dbReference type="AlphaFoldDB" id="A0AA38ULR9"/>
<gene>
    <name evidence="2" type="ORF">F5890DRAFT_1559839</name>
</gene>
<feature type="compositionally biased region" description="Low complexity" evidence="1">
    <location>
        <begin position="794"/>
        <end position="859"/>
    </location>
</feature>
<accession>A0AA38ULR9</accession>
<dbReference type="EMBL" id="MU802804">
    <property type="protein sequence ID" value="KAJ3978700.1"/>
    <property type="molecule type" value="Genomic_DNA"/>
</dbReference>
<proteinExistence type="predicted"/>
<evidence type="ECO:0000256" key="1">
    <source>
        <dbReference type="SAM" id="MobiDB-lite"/>
    </source>
</evidence>
<feature type="region of interest" description="Disordered" evidence="1">
    <location>
        <begin position="698"/>
        <end position="859"/>
    </location>
</feature>
<protein>
    <recommendedName>
        <fullName evidence="4">SAP domain-containing protein</fullName>
    </recommendedName>
</protein>
<evidence type="ECO:0008006" key="4">
    <source>
        <dbReference type="Google" id="ProtNLM"/>
    </source>
</evidence>
<evidence type="ECO:0000313" key="3">
    <source>
        <dbReference type="Proteomes" id="UP001163850"/>
    </source>
</evidence>
<reference evidence="2" key="1">
    <citation type="submission" date="2022-08" db="EMBL/GenBank/DDBJ databases">
        <authorList>
            <consortium name="DOE Joint Genome Institute"/>
            <person name="Min B."/>
            <person name="Riley R."/>
            <person name="Sierra-Patev S."/>
            <person name="Naranjo-Ortiz M."/>
            <person name="Looney B."/>
            <person name="Konkel Z."/>
            <person name="Slot J.C."/>
            <person name="Sakamoto Y."/>
            <person name="Steenwyk J.L."/>
            <person name="Rokas A."/>
            <person name="Carro J."/>
            <person name="Camarero S."/>
            <person name="Ferreira P."/>
            <person name="Molpeceres G."/>
            <person name="Ruiz-Duenas F.J."/>
            <person name="Serrano A."/>
            <person name="Henrissat B."/>
            <person name="Drula E."/>
            <person name="Hughes K.W."/>
            <person name="Mata J.L."/>
            <person name="Ishikawa N.K."/>
            <person name="Vargas-Isla R."/>
            <person name="Ushijima S."/>
            <person name="Smith C.A."/>
            <person name="Ahrendt S."/>
            <person name="Andreopoulos W."/>
            <person name="He G."/>
            <person name="Labutti K."/>
            <person name="Lipzen A."/>
            <person name="Ng V."/>
            <person name="Sandor L."/>
            <person name="Barry K."/>
            <person name="Martinez A.T."/>
            <person name="Xiao Y."/>
            <person name="Gibbons J.G."/>
            <person name="Terashima K."/>
            <person name="Hibbett D.S."/>
            <person name="Grigoriev I.V."/>
        </authorList>
    </citation>
    <scope>NUCLEOTIDE SEQUENCE</scope>
    <source>
        <strain evidence="2">TFB7829</strain>
    </source>
</reference>
<sequence>MSSTLQTTEILFNSPALHSLKRDQLVKLCKIHSIKASGKNVELIERLKKVAEDLPKGAPLSIATRSDPIGKGDMESDNEADVNGGSNKENYGAGRIGKTAGTKDLHGPSEQWEVMESIAECENEDSGSRNATLRSIASNREFGTAHNVGLVGTASTMSSIKALASSLGLKRSTSAKSVLATSSISTEATGNASQIVSSSERGLAVPSMPVEHTHNAYATGSRPNYNATDELSKYAVPYARLPAPSPTQIPQTDHFSEFSHFSANPPTPATLSKFDFHNREDTAPLPGHVLRPGAPAPDNARLSLGDARFSLGFGLASPRKSSSGVTTTIRLVSSSSMTASTDSPMASTSIFDDENSSTPQLKPWNTAFDLVLGSPSGHGQGDNVRIYPDLPMEDVTASSTTTALTIPSGPLPSRTAATSLPSPSGVKYEPFVFGSPLPQHRVSNVQFQTAAASVLEEMNRRLLADGVETVGTSLISNLELGTRSNFNPDSQKKYTDREIKPLRKSFGAHAAKKEVKEKFDKAHEEQFDGMESIAGYLNRKNNHNHSSSTAGAGPSNEPVQIGKKRKSSAIDDVRPAPVKRPSTRVISNTRRTVPGGFGDEEEEEPVGKKARVEFSGQDIEGKEVEQPVLEKSEKEREAIRRKLEMNRARRRSSAANGRASMGRARVSMGRNGKPPPKPVASKSRFGFLSSAAKSIVKGVWGGGKKTSTTVASKSPAVAPANATSVPNPVARTRIAPSGSQRKVSTTDTSSSKSITTSSSSRNRDLGTMNSLGSVAATIHSSRSRSPLPSFAAPTKSSSVRTSTTGTTSTSSTRNNSIANSSRVSRVSAASATSSRVSSLGTRGSLNPTSTSSTSSRLLAPTASSLAKTAGINRLKSGNLNVPSEKPVVSSPSSSGAPAKIFSKALVVPLGSGLPSPVRSGSSQTVARGVAVKQRSLSGRRPRISRSKVIAKLASQRAASGSGPPASTNYTGPSAVGLAAKRSSLGVGVHKAPRKSMGGARRSHVGVSGTRNSEASILLSARKRARQSEYARRRSRATGGASNVGTTASTGSEAMIVDP</sequence>
<feature type="compositionally biased region" description="Polar residues" evidence="1">
    <location>
        <begin position="767"/>
        <end position="786"/>
    </location>
</feature>
<name>A0AA38ULR9_9AGAR</name>
<evidence type="ECO:0000313" key="2">
    <source>
        <dbReference type="EMBL" id="KAJ3978700.1"/>
    </source>
</evidence>